<dbReference type="AlphaFoldDB" id="A0AAP2C8J7"/>
<dbReference type="EMBL" id="JAGQFT020000001">
    <property type="protein sequence ID" value="MBS7455869.1"/>
    <property type="molecule type" value="Genomic_DNA"/>
</dbReference>
<accession>A0AAP2C8J7</accession>
<name>A0AAP2C8J7_9GAMM</name>
<evidence type="ECO:0000313" key="3">
    <source>
        <dbReference type="Proteomes" id="UP000675747"/>
    </source>
</evidence>
<keyword evidence="2" id="KW-0808">Transferase</keyword>
<feature type="domain" description="Polysaccharide pyruvyl transferase" evidence="1">
    <location>
        <begin position="14"/>
        <end position="326"/>
    </location>
</feature>
<dbReference type="Pfam" id="PF04230">
    <property type="entry name" value="PS_pyruv_trans"/>
    <property type="match status" value="1"/>
</dbReference>
<dbReference type="GO" id="GO:0016740">
    <property type="term" value="F:transferase activity"/>
    <property type="evidence" value="ECO:0007669"/>
    <property type="project" value="UniProtKB-KW"/>
</dbReference>
<evidence type="ECO:0000259" key="1">
    <source>
        <dbReference type="Pfam" id="PF04230"/>
    </source>
</evidence>
<protein>
    <submittedName>
        <fullName evidence="2">Polysaccharide pyruvyl transferase family protein</fullName>
    </submittedName>
</protein>
<reference evidence="2 3" key="1">
    <citation type="journal article" date="2021" name="Microbiol. Resour. Announc.">
        <title>Draft Genome Sequence of Coralloluteibacterium stylophorae LMG 29479T.</title>
        <authorList>
            <person name="Karlyshev A.V."/>
            <person name="Kudryashova E.B."/>
            <person name="Ariskina E.V."/>
            <person name="Conroy A.P."/>
            <person name="Abidueva E.Y."/>
        </authorList>
    </citation>
    <scope>NUCLEOTIDE SEQUENCE [LARGE SCALE GENOMIC DNA]</scope>
    <source>
        <strain evidence="2 3">LMG 29479</strain>
    </source>
</reference>
<dbReference type="InterPro" id="IPR007345">
    <property type="entry name" value="Polysacch_pyruvyl_Trfase"/>
</dbReference>
<dbReference type="PANTHER" id="PTHR36836:SF1">
    <property type="entry name" value="COLANIC ACID BIOSYNTHESIS PROTEIN WCAK"/>
    <property type="match status" value="1"/>
</dbReference>
<dbReference type="RefSeq" id="WP_213173348.1">
    <property type="nucleotide sequence ID" value="NZ_JAGQFT020000001.1"/>
</dbReference>
<evidence type="ECO:0000313" key="2">
    <source>
        <dbReference type="EMBL" id="MBS7455869.1"/>
    </source>
</evidence>
<dbReference type="PANTHER" id="PTHR36836">
    <property type="entry name" value="COLANIC ACID BIOSYNTHESIS PROTEIN WCAK"/>
    <property type="match status" value="1"/>
</dbReference>
<comment type="caution">
    <text evidence="2">The sequence shown here is derived from an EMBL/GenBank/DDBJ whole genome shotgun (WGS) entry which is preliminary data.</text>
</comment>
<proteinExistence type="predicted"/>
<dbReference type="Proteomes" id="UP000675747">
    <property type="component" value="Unassembled WGS sequence"/>
</dbReference>
<organism evidence="2 3">
    <name type="scientific">Coralloluteibacterium stylophorae</name>
    <dbReference type="NCBI Taxonomy" id="1776034"/>
    <lineage>
        <taxon>Bacteria</taxon>
        <taxon>Pseudomonadati</taxon>
        <taxon>Pseudomonadota</taxon>
        <taxon>Gammaproteobacteria</taxon>
        <taxon>Lysobacterales</taxon>
        <taxon>Lysobacteraceae</taxon>
        <taxon>Coralloluteibacterium</taxon>
    </lineage>
</organism>
<gene>
    <name evidence="2" type="ORF">KB893_001820</name>
</gene>
<sequence length="412" mass="44897">MKRIAIFSVKYSANLGDGLLSECLEREILRQRPDTHIVPLDLAGRSGYGTGSRHRGKVLRVLEALPGPVRRLAVAQMLGMLVRSRLRPRWRRALARVDGAILGGGNLIADADLNFPFKVNAALGETARRSLPVAVFAVGVSDNWTRRGHRLFADAFRRSRMVRATVRDERSRSVWNRRLRPEEVPPASLARDPGVLTADHFPARANAGYIALGLTDPVLLQYHATGPSDFLSLDDWLVEVVAALRALGRPIRLFTNGSPEDRDYLERLTPRLQEAAPGLVAAEPAFADPDAFAGFVSASAFLMAHRMHACIAAWSYRVPHVGFSWDIKLNSFFESVGRGEWVVDPAELEPAALLALVARGLGEGIDEAGHARVVAEARRDVGAILGALESAVAAPTAGRVPVVMPETRDSRA</sequence>
<keyword evidence="3" id="KW-1185">Reference proteome</keyword>